<dbReference type="PROSITE" id="PS50110">
    <property type="entry name" value="RESPONSE_REGULATORY"/>
    <property type="match status" value="1"/>
</dbReference>
<dbReference type="GO" id="GO:0000160">
    <property type="term" value="P:phosphorelay signal transduction system"/>
    <property type="evidence" value="ECO:0007669"/>
    <property type="project" value="UniProtKB-KW"/>
</dbReference>
<evidence type="ECO:0000256" key="6">
    <source>
        <dbReference type="ARBA" id="ARBA00023015"/>
    </source>
</evidence>
<evidence type="ECO:0000256" key="7">
    <source>
        <dbReference type="ARBA" id="ARBA00023125"/>
    </source>
</evidence>
<keyword evidence="8" id="KW-0804">Transcription</keyword>
<dbReference type="InterPro" id="IPR020449">
    <property type="entry name" value="Tscrpt_reg_AraC-type_HTH"/>
</dbReference>
<dbReference type="PROSITE" id="PS01124">
    <property type="entry name" value="HTH_ARAC_FAMILY_2"/>
    <property type="match status" value="1"/>
</dbReference>
<comment type="subcellular location">
    <subcellularLocation>
        <location evidence="1">Cytoplasm</location>
    </subcellularLocation>
</comment>
<dbReference type="PANTHER" id="PTHR42713">
    <property type="entry name" value="HISTIDINE KINASE-RELATED"/>
    <property type="match status" value="1"/>
</dbReference>
<dbReference type="InterPro" id="IPR011006">
    <property type="entry name" value="CheY-like_superfamily"/>
</dbReference>
<comment type="function">
    <text evidence="9">May play the central regulatory role in sporulation. It may be an element of the effector pathway responsible for the activation of sporulation genes in response to nutritional stress. Spo0A may act in concert with spo0H (a sigma factor) to control the expression of some genes that are critical to the sporulation process.</text>
</comment>
<keyword evidence="6" id="KW-0805">Transcription regulation</keyword>
<keyword evidence="7" id="KW-0238">DNA-binding</keyword>
<dbReference type="Pfam" id="PF12833">
    <property type="entry name" value="HTH_18"/>
    <property type="match status" value="1"/>
</dbReference>
<keyword evidence="14" id="KW-1185">Reference proteome</keyword>
<accession>A0AAW3X047</accession>
<feature type="domain" description="HTH araC/xylS-type" evidence="11">
    <location>
        <begin position="267"/>
        <end position="366"/>
    </location>
</feature>
<feature type="modified residue" description="4-aspartylphosphate" evidence="10">
    <location>
        <position position="55"/>
    </location>
</feature>
<evidence type="ECO:0000259" key="12">
    <source>
        <dbReference type="PROSITE" id="PS50110"/>
    </source>
</evidence>
<dbReference type="InterPro" id="IPR009057">
    <property type="entry name" value="Homeodomain-like_sf"/>
</dbReference>
<dbReference type="AlphaFoldDB" id="A0AAW3X047"/>
<keyword evidence="4 10" id="KW-0597">Phosphoprotein</keyword>
<evidence type="ECO:0000256" key="10">
    <source>
        <dbReference type="PROSITE-ProRule" id="PRU00169"/>
    </source>
</evidence>
<evidence type="ECO:0000259" key="11">
    <source>
        <dbReference type="PROSITE" id="PS01124"/>
    </source>
</evidence>
<feature type="domain" description="Response regulatory" evidence="12">
    <location>
        <begin position="3"/>
        <end position="120"/>
    </location>
</feature>
<dbReference type="EMBL" id="JACOOW010000006">
    <property type="protein sequence ID" value="MBC5656463.1"/>
    <property type="molecule type" value="Genomic_DNA"/>
</dbReference>
<dbReference type="InterPro" id="IPR051552">
    <property type="entry name" value="HptR"/>
</dbReference>
<dbReference type="CDD" id="cd17536">
    <property type="entry name" value="REC_YesN-like"/>
    <property type="match status" value="1"/>
</dbReference>
<dbReference type="PANTHER" id="PTHR42713:SF3">
    <property type="entry name" value="TRANSCRIPTIONAL REGULATORY PROTEIN HPTR"/>
    <property type="match status" value="1"/>
</dbReference>
<comment type="caution">
    <text evidence="13">The sequence shown here is derived from an EMBL/GenBank/DDBJ whole genome shotgun (WGS) entry which is preliminary data.</text>
</comment>
<dbReference type="SUPFAM" id="SSF46689">
    <property type="entry name" value="Homeodomain-like"/>
    <property type="match status" value="2"/>
</dbReference>
<keyword evidence="3" id="KW-0963">Cytoplasm</keyword>
<evidence type="ECO:0000256" key="1">
    <source>
        <dbReference type="ARBA" id="ARBA00004496"/>
    </source>
</evidence>
<dbReference type="Gene3D" id="1.10.10.60">
    <property type="entry name" value="Homeodomain-like"/>
    <property type="match status" value="2"/>
</dbReference>
<evidence type="ECO:0000256" key="9">
    <source>
        <dbReference type="ARBA" id="ARBA00024867"/>
    </source>
</evidence>
<evidence type="ECO:0000256" key="4">
    <source>
        <dbReference type="ARBA" id="ARBA00022553"/>
    </source>
</evidence>
<organism evidence="13 14">
    <name type="scientific">Clostridium segne</name>
    <dbReference type="NCBI Taxonomy" id="2763038"/>
    <lineage>
        <taxon>Bacteria</taxon>
        <taxon>Bacillati</taxon>
        <taxon>Bacillota</taxon>
        <taxon>Clostridia</taxon>
        <taxon>Eubacteriales</taxon>
        <taxon>Clostridiaceae</taxon>
        <taxon>Clostridium</taxon>
    </lineage>
</organism>
<dbReference type="InterPro" id="IPR018060">
    <property type="entry name" value="HTH_AraC"/>
</dbReference>
<dbReference type="Proteomes" id="UP000653904">
    <property type="component" value="Unassembled WGS sequence"/>
</dbReference>
<evidence type="ECO:0000313" key="14">
    <source>
        <dbReference type="Proteomes" id="UP000653904"/>
    </source>
</evidence>
<dbReference type="InterPro" id="IPR001789">
    <property type="entry name" value="Sig_transdc_resp-reg_receiver"/>
</dbReference>
<gene>
    <name evidence="13" type="ORF">H8S19_05165</name>
</gene>
<protein>
    <recommendedName>
        <fullName evidence="2">Stage 0 sporulation protein A homolog</fullName>
    </recommendedName>
</protein>
<evidence type="ECO:0000256" key="2">
    <source>
        <dbReference type="ARBA" id="ARBA00018672"/>
    </source>
</evidence>
<dbReference type="GO" id="GO:0005737">
    <property type="term" value="C:cytoplasm"/>
    <property type="evidence" value="ECO:0007669"/>
    <property type="project" value="UniProtKB-SubCell"/>
</dbReference>
<name>A0AAW3X047_9CLOT</name>
<sequence>MVKVFLVEDEAIIRHGIRDNIDWASHGFEFAGEAGDGEYAYPLILKAQPDILVTDIKMPFMDGLELSRLVKKTLPRTRIIVLSGYNEFEYAKEAIKIGISDYLLKPVSSAGLIDALKKAADEIREEREKSRLLERYFVSYEKYTEFLDKTDYSGVDRKLINDFLKLGSVEECSPFVEEYFAAIGEHNYKSLLLRQYMTMDIFYCVQEFLKKLKAEPPEVSESVVDIKLVPKVIESVEMTKAYLIEEFTAALQARDRASNDRYGSVIRDAKEYIRANFSQSDLSLNRIAVHIGVSPSYFSSIFKQETGQSFVEYLTQVRMERACELLKCTSYRTSEIGEQVGYNDSHYFSAAFKKAMGQSPKEYKASQTRQE</sequence>
<keyword evidence="5" id="KW-0902">Two-component regulatory system</keyword>
<evidence type="ECO:0000256" key="8">
    <source>
        <dbReference type="ARBA" id="ARBA00023163"/>
    </source>
</evidence>
<dbReference type="SMART" id="SM00342">
    <property type="entry name" value="HTH_ARAC"/>
    <property type="match status" value="1"/>
</dbReference>
<dbReference type="Gene3D" id="3.40.50.2300">
    <property type="match status" value="1"/>
</dbReference>
<proteinExistence type="predicted"/>
<dbReference type="RefSeq" id="WP_118637923.1">
    <property type="nucleotide sequence ID" value="NZ_JACOOW010000006.1"/>
</dbReference>
<dbReference type="Pfam" id="PF00072">
    <property type="entry name" value="Response_reg"/>
    <property type="match status" value="1"/>
</dbReference>
<dbReference type="PRINTS" id="PR00032">
    <property type="entry name" value="HTHARAC"/>
</dbReference>
<evidence type="ECO:0000313" key="13">
    <source>
        <dbReference type="EMBL" id="MBC5656463.1"/>
    </source>
</evidence>
<dbReference type="SMART" id="SM00448">
    <property type="entry name" value="REC"/>
    <property type="match status" value="1"/>
</dbReference>
<reference evidence="13 14" key="1">
    <citation type="submission" date="2020-08" db="EMBL/GenBank/DDBJ databases">
        <title>Genome public.</title>
        <authorList>
            <person name="Liu C."/>
            <person name="Sun Q."/>
        </authorList>
    </citation>
    <scope>NUCLEOTIDE SEQUENCE [LARGE SCALE GENOMIC DNA]</scope>
    <source>
        <strain evidence="13 14">BX14</strain>
    </source>
</reference>
<evidence type="ECO:0000256" key="3">
    <source>
        <dbReference type="ARBA" id="ARBA00022490"/>
    </source>
</evidence>
<dbReference type="SUPFAM" id="SSF52172">
    <property type="entry name" value="CheY-like"/>
    <property type="match status" value="1"/>
</dbReference>
<evidence type="ECO:0000256" key="5">
    <source>
        <dbReference type="ARBA" id="ARBA00023012"/>
    </source>
</evidence>
<dbReference type="GO" id="GO:0043565">
    <property type="term" value="F:sequence-specific DNA binding"/>
    <property type="evidence" value="ECO:0007669"/>
    <property type="project" value="InterPro"/>
</dbReference>
<dbReference type="GO" id="GO:0003700">
    <property type="term" value="F:DNA-binding transcription factor activity"/>
    <property type="evidence" value="ECO:0007669"/>
    <property type="project" value="InterPro"/>
</dbReference>